<dbReference type="NCBIfam" id="NF038373">
    <property type="entry name" value="cittilin_RiPP"/>
    <property type="match status" value="1"/>
</dbReference>
<reference evidence="1 2" key="1">
    <citation type="submission" date="2024-06" db="EMBL/GenBank/DDBJ databases">
        <authorList>
            <person name="Bataeva Y.V."/>
            <person name="Grigorian L.N."/>
            <person name="Solomentsev V.I."/>
        </authorList>
    </citation>
    <scope>NUCLEOTIDE SEQUENCE [LARGE SCALE GENOMIC DNA]</scope>
    <source>
        <strain evidence="2">SCPM-O-B-12605 (RCAM04882)</strain>
    </source>
</reference>
<accession>A0ABV1ZRS3</accession>
<protein>
    <submittedName>
        <fullName evidence="1">Cittilin family RiPP</fullName>
    </submittedName>
</protein>
<gene>
    <name evidence="1" type="ORF">ABUK86_04665</name>
</gene>
<comment type="caution">
    <text evidence="1">The sequence shown here is derived from an EMBL/GenBank/DDBJ whole genome shotgun (WGS) entry which is preliminary data.</text>
</comment>
<dbReference type="RefSeq" id="WP_352982781.1">
    <property type="nucleotide sequence ID" value="NZ_BAAAJA010000008.1"/>
</dbReference>
<dbReference type="EMBL" id="JBEQNB010000002">
    <property type="protein sequence ID" value="MES0833054.1"/>
    <property type="molecule type" value="Genomic_DNA"/>
</dbReference>
<dbReference type="Proteomes" id="UP001432401">
    <property type="component" value="Unassembled WGS sequence"/>
</dbReference>
<keyword evidence="2" id="KW-1185">Reference proteome</keyword>
<proteinExistence type="predicted"/>
<organism evidence="1 2">
    <name type="scientific">Nocardiopsis tropica</name>
    <dbReference type="NCBI Taxonomy" id="109330"/>
    <lineage>
        <taxon>Bacteria</taxon>
        <taxon>Bacillati</taxon>
        <taxon>Actinomycetota</taxon>
        <taxon>Actinomycetes</taxon>
        <taxon>Streptosporangiales</taxon>
        <taxon>Nocardiopsidaceae</taxon>
        <taxon>Nocardiopsis</taxon>
    </lineage>
</organism>
<name>A0ABV1ZRS3_9ACTN</name>
<evidence type="ECO:0000313" key="2">
    <source>
        <dbReference type="Proteomes" id="UP001432401"/>
    </source>
</evidence>
<sequence length="27" mass="3275">MRKVAYRIAARLGIVDSERLTRPYIYY</sequence>
<evidence type="ECO:0000313" key="1">
    <source>
        <dbReference type="EMBL" id="MES0833054.1"/>
    </source>
</evidence>